<dbReference type="EMBL" id="QLTT01000014">
    <property type="protein sequence ID" value="RAS59496.1"/>
    <property type="molecule type" value="Genomic_DNA"/>
</dbReference>
<evidence type="ECO:0000313" key="2">
    <source>
        <dbReference type="EMBL" id="RAS59496.1"/>
    </source>
</evidence>
<comment type="caution">
    <text evidence="2">The sequence shown here is derived from an EMBL/GenBank/DDBJ whole genome shotgun (WGS) entry which is preliminary data.</text>
</comment>
<feature type="compositionally biased region" description="Acidic residues" evidence="1">
    <location>
        <begin position="42"/>
        <end position="51"/>
    </location>
</feature>
<feature type="region of interest" description="Disordered" evidence="1">
    <location>
        <begin position="40"/>
        <end position="79"/>
    </location>
</feature>
<evidence type="ECO:0000313" key="3">
    <source>
        <dbReference type="Proteomes" id="UP000248714"/>
    </source>
</evidence>
<protein>
    <recommendedName>
        <fullName evidence="4">Sec-independent protein translocase protein TatA</fullName>
    </recommendedName>
</protein>
<organism evidence="2 3">
    <name type="scientific">Lentzea atacamensis</name>
    <dbReference type="NCBI Taxonomy" id="531938"/>
    <lineage>
        <taxon>Bacteria</taxon>
        <taxon>Bacillati</taxon>
        <taxon>Actinomycetota</taxon>
        <taxon>Actinomycetes</taxon>
        <taxon>Pseudonocardiales</taxon>
        <taxon>Pseudonocardiaceae</taxon>
        <taxon>Lentzea</taxon>
    </lineage>
</organism>
<evidence type="ECO:0008006" key="4">
    <source>
        <dbReference type="Google" id="ProtNLM"/>
    </source>
</evidence>
<sequence>MWDPILGALAILGMVVVLTAAPKLVDAWCDRIRYGIQNPADDLAEDVDDEPESVRSAAAAPKAATKAAATTAGSPRTAP</sequence>
<reference evidence="2 3" key="1">
    <citation type="submission" date="2018-06" db="EMBL/GenBank/DDBJ databases">
        <title>Genomic Encyclopedia of Type Strains, Phase IV (KMG-IV): sequencing the most valuable type-strain genomes for metagenomic binning, comparative biology and taxonomic classification.</title>
        <authorList>
            <person name="Goeker M."/>
        </authorList>
    </citation>
    <scope>NUCLEOTIDE SEQUENCE [LARGE SCALE GENOMIC DNA]</scope>
    <source>
        <strain evidence="2 3">DSM 45479</strain>
    </source>
</reference>
<name>A0ABX9DZF4_9PSEU</name>
<gene>
    <name evidence="2" type="ORF">C8D87_114108</name>
</gene>
<dbReference type="RefSeq" id="WP_112231953.1">
    <property type="nucleotide sequence ID" value="NZ_QLTT01000014.1"/>
</dbReference>
<accession>A0ABX9DZF4</accession>
<keyword evidence="3" id="KW-1185">Reference proteome</keyword>
<dbReference type="Proteomes" id="UP000248714">
    <property type="component" value="Unassembled WGS sequence"/>
</dbReference>
<evidence type="ECO:0000256" key="1">
    <source>
        <dbReference type="SAM" id="MobiDB-lite"/>
    </source>
</evidence>
<proteinExistence type="predicted"/>
<feature type="compositionally biased region" description="Low complexity" evidence="1">
    <location>
        <begin position="57"/>
        <end position="72"/>
    </location>
</feature>